<dbReference type="Proteomes" id="UP000224539">
    <property type="component" value="Genome"/>
</dbReference>
<evidence type="ECO:0000313" key="4">
    <source>
        <dbReference type="Proteomes" id="UP000224539"/>
    </source>
</evidence>
<dbReference type="SUPFAM" id="SSF47413">
    <property type="entry name" value="lambda repressor-like DNA-binding domains"/>
    <property type="match status" value="1"/>
</dbReference>
<reference evidence="3 4" key="1">
    <citation type="journal article" date="2017" name="Front. Microbiol.">
        <title>Global Survey and Genome Exploration of Bacteriophages Infecting the Lactic Acid Bacterium Streptococcus thermophilus.</title>
        <authorList>
            <person name="McDonnell B."/>
            <person name="Mahony J."/>
            <person name="Hanemaaijer L."/>
            <person name="Neve H."/>
            <person name="Noben J.-P."/>
            <person name="Lugli G.A."/>
            <person name="Ventura M."/>
            <person name="Kouwen T.R."/>
            <person name="van Sinderen D."/>
        </authorList>
    </citation>
    <scope>NUCLEOTIDE SEQUENCE [LARGE SCALE GENOMIC DNA]</scope>
</reference>
<protein>
    <submittedName>
        <fullName evidence="3">Cro-like protein</fullName>
    </submittedName>
</protein>
<dbReference type="InterPro" id="IPR001387">
    <property type="entry name" value="Cro/C1-type_HTH"/>
</dbReference>
<dbReference type="PANTHER" id="PTHR46558:SF4">
    <property type="entry name" value="DNA-BIDING PHAGE PROTEIN"/>
    <property type="match status" value="1"/>
</dbReference>
<feature type="domain" description="HTH cro/C1-type" evidence="2">
    <location>
        <begin position="7"/>
        <end position="61"/>
    </location>
</feature>
<gene>
    <name evidence="3" type="ORF">P7601_28</name>
</gene>
<dbReference type="CDD" id="cd00093">
    <property type="entry name" value="HTH_XRE"/>
    <property type="match status" value="1"/>
</dbReference>
<keyword evidence="4" id="KW-1185">Reference proteome</keyword>
<dbReference type="InterPro" id="IPR010982">
    <property type="entry name" value="Lambda_DNA-bd_dom_sf"/>
</dbReference>
<name>A0A286QPW8_9CAUD</name>
<organism evidence="3 4">
    <name type="scientific">Streptococcus phage P7601</name>
    <dbReference type="NCBI Taxonomy" id="1971431"/>
    <lineage>
        <taxon>Viruses</taxon>
        <taxon>Duplodnaviria</taxon>
        <taxon>Heunggongvirae</taxon>
        <taxon>Uroviricota</taxon>
        <taxon>Caudoviricetes</taxon>
        <taxon>Aliceevansviridae</taxon>
        <taxon>Moineauvirus</taxon>
        <taxon>Moineauvirus P7601</taxon>
    </lineage>
</organism>
<evidence type="ECO:0000313" key="3">
    <source>
        <dbReference type="EMBL" id="ARU13969.1"/>
    </source>
</evidence>
<sequence>MTPKITIKELRARHDLTQEEFAKTVGTTPQTVGAWEKNRLSISPKFMLAICKKYNLKSSDLYGF</sequence>
<dbReference type="Gene3D" id="1.10.260.40">
    <property type="entry name" value="lambda repressor-like DNA-binding domains"/>
    <property type="match status" value="1"/>
</dbReference>
<dbReference type="GO" id="GO:0003677">
    <property type="term" value="F:DNA binding"/>
    <property type="evidence" value="ECO:0007669"/>
    <property type="project" value="UniProtKB-KW"/>
</dbReference>
<keyword evidence="1" id="KW-0238">DNA-binding</keyword>
<proteinExistence type="predicted"/>
<dbReference type="PANTHER" id="PTHR46558">
    <property type="entry name" value="TRACRIPTIONAL REGULATORY PROTEIN-RELATED-RELATED"/>
    <property type="match status" value="1"/>
</dbReference>
<evidence type="ECO:0000256" key="1">
    <source>
        <dbReference type="ARBA" id="ARBA00023125"/>
    </source>
</evidence>
<evidence type="ECO:0000259" key="2">
    <source>
        <dbReference type="PROSITE" id="PS50943"/>
    </source>
</evidence>
<dbReference type="PROSITE" id="PS50943">
    <property type="entry name" value="HTH_CROC1"/>
    <property type="match status" value="1"/>
</dbReference>
<accession>A0A286QPW8</accession>
<dbReference type="EMBL" id="KY705272">
    <property type="protein sequence ID" value="ARU13969.1"/>
    <property type="molecule type" value="Genomic_DNA"/>
</dbReference>
<dbReference type="SMART" id="SM00530">
    <property type="entry name" value="HTH_XRE"/>
    <property type="match status" value="1"/>
</dbReference>
<dbReference type="Pfam" id="PF01381">
    <property type="entry name" value="HTH_3"/>
    <property type="match status" value="1"/>
</dbReference>